<gene>
    <name evidence="1" type="ORF">EPI11_05205</name>
</gene>
<evidence type="ECO:0000313" key="2">
    <source>
        <dbReference type="Proteomes" id="UP000287527"/>
    </source>
</evidence>
<name>A0A3S3RL62_9FLAO</name>
<dbReference type="AlphaFoldDB" id="A0A3S3RL62"/>
<dbReference type="Proteomes" id="UP000287527">
    <property type="component" value="Unassembled WGS sequence"/>
</dbReference>
<sequence length="420" mass="47325">MPFKNIYIALLLVIGFSAKASMILLPMDETSQQNHLKAYGITYWALDKSYKANWLLNYRGGSFLLPDAEQIRRECQIRGVSFEVLSDSEANSILDEISSPSQNMENVVLEKAPKIAVYTPPGKQPWDDAVTMVLTYAEIPFTAIYDEEVLGDGLLLFDWLHLHHEDFSGQYGKFFGAYRNAPWYIEQKKQAEALAAKLGYAKVSQEKLAVANKIRNFVVAGGFMFAMCSATDSFDIALSAEGVDICEPMFDGDASDPNYQSKIDYNNSFAFKDYVLERNPIVYEFSDIDTTNGRTVLPDVDYFTLMEYSAKWDPIPSMLCQNHTQLVKGFMGQTTAFKADRIKSNVLIMGENKQNGEARYIHGTKGKGMFTFYGGHDPEDYQHRVGDAPTVLDLHPNSPGYRLILNNVLFPAARKKKLKT</sequence>
<comment type="caution">
    <text evidence="1">The sequence shown here is derived from an EMBL/GenBank/DDBJ whole genome shotgun (WGS) entry which is preliminary data.</text>
</comment>
<organism evidence="1 2">
    <name type="scientific">Flavobacterium cerinum</name>
    <dbReference type="NCBI Taxonomy" id="2502784"/>
    <lineage>
        <taxon>Bacteria</taxon>
        <taxon>Pseudomonadati</taxon>
        <taxon>Bacteroidota</taxon>
        <taxon>Flavobacteriia</taxon>
        <taxon>Flavobacteriales</taxon>
        <taxon>Flavobacteriaceae</taxon>
        <taxon>Flavobacterium</taxon>
    </lineage>
</organism>
<dbReference type="EMBL" id="SBII01000002">
    <property type="protein sequence ID" value="RWX02609.1"/>
    <property type="molecule type" value="Genomic_DNA"/>
</dbReference>
<dbReference type="RefSeq" id="WP_128388878.1">
    <property type="nucleotide sequence ID" value="NZ_SBII01000002.1"/>
</dbReference>
<proteinExistence type="predicted"/>
<reference evidence="1 2" key="1">
    <citation type="submission" date="2019-01" db="EMBL/GenBank/DDBJ databases">
        <title>Flavobacterium sp. nov.,isolated from freshwater.</title>
        <authorList>
            <person name="Zhang R."/>
            <person name="Du Z.-J."/>
        </authorList>
    </citation>
    <scope>NUCLEOTIDE SEQUENCE [LARGE SCALE GENOMIC DNA]</scope>
    <source>
        <strain evidence="1 2">1E403</strain>
    </source>
</reference>
<evidence type="ECO:0000313" key="1">
    <source>
        <dbReference type="EMBL" id="RWX02609.1"/>
    </source>
</evidence>
<protein>
    <submittedName>
        <fullName evidence="1">Asparagine synthetase B</fullName>
    </submittedName>
</protein>
<accession>A0A3S3RL62</accession>
<dbReference type="OrthoDB" id="617985at2"/>
<keyword evidence="2" id="KW-1185">Reference proteome</keyword>